<dbReference type="Gene3D" id="6.10.140.2220">
    <property type="match status" value="1"/>
</dbReference>
<protein>
    <recommendedName>
        <fullName evidence="5">MYND-type domain-containing protein</fullName>
    </recommendedName>
</protein>
<dbReference type="InterPro" id="IPR002893">
    <property type="entry name" value="Znf_MYND"/>
</dbReference>
<comment type="caution">
    <text evidence="6">The sequence shown here is derived from an EMBL/GenBank/DDBJ whole genome shotgun (WGS) entry which is preliminary data.</text>
</comment>
<feature type="domain" description="MYND-type" evidence="5">
    <location>
        <begin position="39"/>
        <end position="77"/>
    </location>
</feature>
<reference evidence="6 7" key="1">
    <citation type="journal article" date="2015" name="Plant Cell">
        <title>Oil accumulation by the oleaginous diatom Fistulifera solaris as revealed by the genome and transcriptome.</title>
        <authorList>
            <person name="Tanaka T."/>
            <person name="Maeda Y."/>
            <person name="Veluchamy A."/>
            <person name="Tanaka M."/>
            <person name="Abida H."/>
            <person name="Marechal E."/>
            <person name="Bowler C."/>
            <person name="Muto M."/>
            <person name="Sunaga Y."/>
            <person name="Tanaka M."/>
            <person name="Yoshino T."/>
            <person name="Taniguchi T."/>
            <person name="Fukuda Y."/>
            <person name="Nemoto M."/>
            <person name="Matsumoto M."/>
            <person name="Wong P.S."/>
            <person name="Aburatani S."/>
            <person name="Fujibuchi W."/>
        </authorList>
    </citation>
    <scope>NUCLEOTIDE SEQUENCE [LARGE SCALE GENOMIC DNA]</scope>
    <source>
        <strain evidence="6 7">JPCC DA0580</strain>
    </source>
</reference>
<dbReference type="OrthoDB" id="432970at2759"/>
<keyword evidence="3" id="KW-0862">Zinc</keyword>
<dbReference type="EMBL" id="BDSP01000286">
    <property type="protein sequence ID" value="GAX29232.1"/>
    <property type="molecule type" value="Genomic_DNA"/>
</dbReference>
<dbReference type="PROSITE" id="PS01360">
    <property type="entry name" value="ZF_MYND_1"/>
    <property type="match status" value="1"/>
</dbReference>
<dbReference type="Proteomes" id="UP000198406">
    <property type="component" value="Unassembled WGS sequence"/>
</dbReference>
<evidence type="ECO:0000259" key="5">
    <source>
        <dbReference type="PROSITE" id="PS50865"/>
    </source>
</evidence>
<gene>
    <name evidence="6" type="ORF">FisN_28Lu091</name>
</gene>
<accession>A0A1Z5KT16</accession>
<dbReference type="AlphaFoldDB" id="A0A1Z5KT16"/>
<evidence type="ECO:0000313" key="6">
    <source>
        <dbReference type="EMBL" id="GAX29232.1"/>
    </source>
</evidence>
<evidence type="ECO:0000256" key="3">
    <source>
        <dbReference type="ARBA" id="ARBA00022833"/>
    </source>
</evidence>
<proteinExistence type="predicted"/>
<name>A0A1Z5KT16_FISSO</name>
<evidence type="ECO:0000256" key="4">
    <source>
        <dbReference type="PROSITE-ProRule" id="PRU00134"/>
    </source>
</evidence>
<dbReference type="GO" id="GO:0008270">
    <property type="term" value="F:zinc ion binding"/>
    <property type="evidence" value="ECO:0007669"/>
    <property type="project" value="UniProtKB-KW"/>
</dbReference>
<evidence type="ECO:0000313" key="7">
    <source>
        <dbReference type="Proteomes" id="UP000198406"/>
    </source>
</evidence>
<dbReference type="Pfam" id="PF01753">
    <property type="entry name" value="zf-MYND"/>
    <property type="match status" value="1"/>
</dbReference>
<organism evidence="6 7">
    <name type="scientific">Fistulifera solaris</name>
    <name type="common">Oleaginous diatom</name>
    <dbReference type="NCBI Taxonomy" id="1519565"/>
    <lineage>
        <taxon>Eukaryota</taxon>
        <taxon>Sar</taxon>
        <taxon>Stramenopiles</taxon>
        <taxon>Ochrophyta</taxon>
        <taxon>Bacillariophyta</taxon>
        <taxon>Bacillariophyceae</taxon>
        <taxon>Bacillariophycidae</taxon>
        <taxon>Naviculales</taxon>
        <taxon>Naviculaceae</taxon>
        <taxon>Fistulifera</taxon>
    </lineage>
</organism>
<dbReference type="InParanoid" id="A0A1Z5KT16"/>
<sequence length="292" mass="35332">MNQHDENPPQANARHEEIDWLKTPYYDGKDTLLKQQPYCYACKDQIAGLKRCSRCNVAWYCSAECQKKHFEIHREVCKQVAKDRKNMEQEAVVIRNWYNEDTNAFENLLETRVGDFPSPDTHDYLEARHCLADDLWDVAYDFGVKEVWEKSRFHYQELLRLDAKSPVLLRYRLPYILLYLNRDDEAFSYIRYWLNFDKLDEEEILTRHRQSREGEWLYPIEPNCRFLDIFQECPPIKNQREAAPFYGDRYHQDAYCCSPRCYFTCTRFRFDSNRRHQAPTSTIHHSRNACWY</sequence>
<evidence type="ECO:0000256" key="2">
    <source>
        <dbReference type="ARBA" id="ARBA00022771"/>
    </source>
</evidence>
<keyword evidence="7" id="KW-1185">Reference proteome</keyword>
<dbReference type="PROSITE" id="PS50865">
    <property type="entry name" value="ZF_MYND_2"/>
    <property type="match status" value="1"/>
</dbReference>
<dbReference type="SUPFAM" id="SSF144232">
    <property type="entry name" value="HIT/MYND zinc finger-like"/>
    <property type="match status" value="1"/>
</dbReference>
<evidence type="ECO:0000256" key="1">
    <source>
        <dbReference type="ARBA" id="ARBA00022723"/>
    </source>
</evidence>
<keyword evidence="1" id="KW-0479">Metal-binding</keyword>
<keyword evidence="2 4" id="KW-0863">Zinc-finger</keyword>